<dbReference type="InterPro" id="IPR029058">
    <property type="entry name" value="AB_hydrolase_fold"/>
</dbReference>
<dbReference type="Pfam" id="PF05728">
    <property type="entry name" value="UPF0227"/>
    <property type="match status" value="1"/>
</dbReference>
<dbReference type="SUPFAM" id="SSF53474">
    <property type="entry name" value="alpha/beta-Hydrolases"/>
    <property type="match status" value="1"/>
</dbReference>
<organism evidence="1">
    <name type="scientific">uncultured Thiotrichaceae bacterium</name>
    <dbReference type="NCBI Taxonomy" id="298394"/>
    <lineage>
        <taxon>Bacteria</taxon>
        <taxon>Pseudomonadati</taxon>
        <taxon>Pseudomonadota</taxon>
        <taxon>Gammaproteobacteria</taxon>
        <taxon>Thiotrichales</taxon>
        <taxon>Thiotrichaceae</taxon>
        <taxon>environmental samples</taxon>
    </lineage>
</organism>
<dbReference type="PANTHER" id="PTHR35602">
    <property type="entry name" value="ESTERASE YQIA-RELATED"/>
    <property type="match status" value="1"/>
</dbReference>
<proteinExistence type="predicted"/>
<dbReference type="PANTHER" id="PTHR35602:SF3">
    <property type="entry name" value="ESTERASE YQIA"/>
    <property type="match status" value="1"/>
</dbReference>
<reference evidence="1" key="1">
    <citation type="submission" date="2020-01" db="EMBL/GenBank/DDBJ databases">
        <authorList>
            <person name="Meier V. D."/>
            <person name="Meier V D."/>
        </authorList>
    </citation>
    <scope>NUCLEOTIDE SEQUENCE</scope>
    <source>
        <strain evidence="1">HLG_WM_MAG_07</strain>
    </source>
</reference>
<dbReference type="AlphaFoldDB" id="A0A6S6U444"/>
<name>A0A6S6U444_9GAMM</name>
<dbReference type="InterPro" id="IPR008886">
    <property type="entry name" value="UPF0227/Esterase_YqiA"/>
</dbReference>
<protein>
    <recommendedName>
        <fullName evidence="2">Esterase</fullName>
    </recommendedName>
</protein>
<dbReference type="Gene3D" id="3.40.50.1820">
    <property type="entry name" value="alpha/beta hydrolase"/>
    <property type="match status" value="1"/>
</dbReference>
<evidence type="ECO:0000313" key="1">
    <source>
        <dbReference type="EMBL" id="CAA6827726.1"/>
    </source>
</evidence>
<gene>
    <name evidence="1" type="ORF">HELGO_WM8484</name>
</gene>
<evidence type="ECO:0008006" key="2">
    <source>
        <dbReference type="Google" id="ProtNLM"/>
    </source>
</evidence>
<sequence length="183" mass="20869">MQFIYIHGFNSSSLSHKAQVFMQWCDANGHNCICHDLPHRPANAISLLSESIMACEEQPKLVGSSLGGFYTTVLAEKFSLKGVAINPAVHPGLRLRAALGPQTSWHGDYEYEFTQEHLDELIAMDMHSITQPDNILMMQEREDETLDWTEAVAFYRECHQLVFRGGHHGFSRFDDVLELIERF</sequence>
<dbReference type="EMBL" id="CACVAY010000141">
    <property type="protein sequence ID" value="CAA6827726.1"/>
    <property type="molecule type" value="Genomic_DNA"/>
</dbReference>
<accession>A0A6S6U444</accession>